<evidence type="ECO:0000256" key="10">
    <source>
        <dbReference type="ARBA" id="ARBA00022989"/>
    </source>
</evidence>
<sequence>MTMRLFFREQLPLILFYAGQMLIVGLWYWLAVEDHSGFTVFYGALLGFVVLALYLAYRYYTHRKLYERLESPLQSMDQSLTRLGEAPMAEAVSDMLRHQFQLYKDELYGTQQRLDNHTAFINRWIHQMKTPVSVIQLTLQDLDLDDEIADGLQEEIDRLKKGLEMALYTARLDKFEQDFKVEGMPLAEAVEKAVAENRQWFIRKKVYPAIEIPPGLAVISDAKWLAFVLGQVIVNAVNYSEGEGKKVAFHAFKQGAHAVLEIRDEGIGIAKEDLGRVFDPYFTGNQGRQYHESTGMGLFLVREVCRKLDHQVELETEPGQGTTVRFTFKTA</sequence>
<keyword evidence="16" id="KW-1185">Reference proteome</keyword>
<keyword evidence="7" id="KW-0547">Nucleotide-binding</keyword>
<protein>
    <recommendedName>
        <fullName evidence="3">histidine kinase</fullName>
        <ecNumber evidence="3">2.7.13.3</ecNumber>
    </recommendedName>
</protein>
<feature type="transmembrane region" description="Helical" evidence="13">
    <location>
        <begin position="36"/>
        <end position="57"/>
    </location>
</feature>
<evidence type="ECO:0000256" key="13">
    <source>
        <dbReference type="SAM" id="Phobius"/>
    </source>
</evidence>
<keyword evidence="8 15" id="KW-0418">Kinase</keyword>
<dbReference type="PANTHER" id="PTHR45453">
    <property type="entry name" value="PHOSPHATE REGULON SENSOR PROTEIN PHOR"/>
    <property type="match status" value="1"/>
</dbReference>
<evidence type="ECO:0000256" key="2">
    <source>
        <dbReference type="ARBA" id="ARBA00004651"/>
    </source>
</evidence>
<name>A0ABQ4LSC6_9BACL</name>
<keyword evidence="5" id="KW-0808">Transferase</keyword>
<organism evidence="15 16">
    <name type="scientific">Paenibacillus cookii</name>
    <dbReference type="NCBI Taxonomy" id="157839"/>
    <lineage>
        <taxon>Bacteria</taxon>
        <taxon>Bacillati</taxon>
        <taxon>Bacillota</taxon>
        <taxon>Bacilli</taxon>
        <taxon>Bacillales</taxon>
        <taxon>Paenibacillaceae</taxon>
        <taxon>Paenibacillus</taxon>
    </lineage>
</organism>
<gene>
    <name evidence="15" type="ORF">J21TS3_06890</name>
</gene>
<keyword evidence="9" id="KW-0067">ATP-binding</keyword>
<keyword evidence="12 13" id="KW-0472">Membrane</keyword>
<keyword evidence="11" id="KW-0902">Two-component regulatory system</keyword>
<dbReference type="InterPro" id="IPR005467">
    <property type="entry name" value="His_kinase_dom"/>
</dbReference>
<evidence type="ECO:0000256" key="5">
    <source>
        <dbReference type="ARBA" id="ARBA00022679"/>
    </source>
</evidence>
<comment type="subcellular location">
    <subcellularLocation>
        <location evidence="2">Cell membrane</location>
        <topology evidence="2">Multi-pass membrane protein</topology>
    </subcellularLocation>
</comment>
<evidence type="ECO:0000313" key="16">
    <source>
        <dbReference type="Proteomes" id="UP000680638"/>
    </source>
</evidence>
<dbReference type="InterPro" id="IPR004358">
    <property type="entry name" value="Sig_transdc_His_kin-like_C"/>
</dbReference>
<dbReference type="PRINTS" id="PR00344">
    <property type="entry name" value="BCTRLSENSOR"/>
</dbReference>
<keyword evidence="10 13" id="KW-1133">Transmembrane helix</keyword>
<comment type="catalytic activity">
    <reaction evidence="1">
        <text>ATP + protein L-histidine = ADP + protein N-phospho-L-histidine.</text>
        <dbReference type="EC" id="2.7.13.3"/>
    </reaction>
</comment>
<dbReference type="SMART" id="SM00387">
    <property type="entry name" value="HATPase_c"/>
    <property type="match status" value="1"/>
</dbReference>
<feature type="domain" description="Histidine kinase" evidence="14">
    <location>
        <begin position="123"/>
        <end position="331"/>
    </location>
</feature>
<feature type="transmembrane region" description="Helical" evidence="13">
    <location>
        <begin position="12"/>
        <end position="30"/>
    </location>
</feature>
<dbReference type="Proteomes" id="UP000680638">
    <property type="component" value="Unassembled WGS sequence"/>
</dbReference>
<evidence type="ECO:0000256" key="11">
    <source>
        <dbReference type="ARBA" id="ARBA00023012"/>
    </source>
</evidence>
<reference evidence="15 16" key="1">
    <citation type="submission" date="2021-03" db="EMBL/GenBank/DDBJ databases">
        <title>Antimicrobial resistance genes in bacteria isolated from Japanese honey, and their potential for conferring macrolide and lincosamide resistance in the American foulbrood pathogen Paenibacillus larvae.</title>
        <authorList>
            <person name="Okamoto M."/>
            <person name="Kumagai M."/>
            <person name="Kanamori H."/>
            <person name="Takamatsu D."/>
        </authorList>
    </citation>
    <scope>NUCLEOTIDE SEQUENCE [LARGE SCALE GENOMIC DNA]</scope>
    <source>
        <strain evidence="15 16">J21TS3</strain>
    </source>
</reference>
<evidence type="ECO:0000256" key="9">
    <source>
        <dbReference type="ARBA" id="ARBA00022840"/>
    </source>
</evidence>
<keyword evidence="4" id="KW-1003">Cell membrane</keyword>
<evidence type="ECO:0000256" key="6">
    <source>
        <dbReference type="ARBA" id="ARBA00022692"/>
    </source>
</evidence>
<dbReference type="PANTHER" id="PTHR45453:SF2">
    <property type="entry name" value="HISTIDINE KINASE"/>
    <property type="match status" value="1"/>
</dbReference>
<evidence type="ECO:0000256" key="3">
    <source>
        <dbReference type="ARBA" id="ARBA00012438"/>
    </source>
</evidence>
<accession>A0ABQ4LSC6</accession>
<evidence type="ECO:0000256" key="12">
    <source>
        <dbReference type="ARBA" id="ARBA00023136"/>
    </source>
</evidence>
<dbReference type="InterPro" id="IPR003594">
    <property type="entry name" value="HATPase_dom"/>
</dbReference>
<proteinExistence type="predicted"/>
<evidence type="ECO:0000259" key="14">
    <source>
        <dbReference type="PROSITE" id="PS50109"/>
    </source>
</evidence>
<dbReference type="EC" id="2.7.13.3" evidence="3"/>
<evidence type="ECO:0000313" key="15">
    <source>
        <dbReference type="EMBL" id="GIO65868.1"/>
    </source>
</evidence>
<dbReference type="Gene3D" id="3.30.565.10">
    <property type="entry name" value="Histidine kinase-like ATPase, C-terminal domain"/>
    <property type="match status" value="1"/>
</dbReference>
<keyword evidence="6 13" id="KW-0812">Transmembrane</keyword>
<evidence type="ECO:0000256" key="7">
    <source>
        <dbReference type="ARBA" id="ARBA00022741"/>
    </source>
</evidence>
<dbReference type="GO" id="GO:0016301">
    <property type="term" value="F:kinase activity"/>
    <property type="evidence" value="ECO:0007669"/>
    <property type="project" value="UniProtKB-KW"/>
</dbReference>
<dbReference type="EMBL" id="BORW01000002">
    <property type="protein sequence ID" value="GIO65868.1"/>
    <property type="molecule type" value="Genomic_DNA"/>
</dbReference>
<comment type="caution">
    <text evidence="15">The sequence shown here is derived from an EMBL/GenBank/DDBJ whole genome shotgun (WGS) entry which is preliminary data.</text>
</comment>
<evidence type="ECO:0000256" key="4">
    <source>
        <dbReference type="ARBA" id="ARBA00022475"/>
    </source>
</evidence>
<dbReference type="Pfam" id="PF02518">
    <property type="entry name" value="HATPase_c"/>
    <property type="match status" value="1"/>
</dbReference>
<dbReference type="InterPro" id="IPR050351">
    <property type="entry name" value="BphY/WalK/GraS-like"/>
</dbReference>
<evidence type="ECO:0000256" key="8">
    <source>
        <dbReference type="ARBA" id="ARBA00022777"/>
    </source>
</evidence>
<dbReference type="PROSITE" id="PS50109">
    <property type="entry name" value="HIS_KIN"/>
    <property type="match status" value="1"/>
</dbReference>
<dbReference type="InterPro" id="IPR036890">
    <property type="entry name" value="HATPase_C_sf"/>
</dbReference>
<evidence type="ECO:0000256" key="1">
    <source>
        <dbReference type="ARBA" id="ARBA00000085"/>
    </source>
</evidence>
<dbReference type="SUPFAM" id="SSF55874">
    <property type="entry name" value="ATPase domain of HSP90 chaperone/DNA topoisomerase II/histidine kinase"/>
    <property type="match status" value="1"/>
</dbReference>